<dbReference type="EMBL" id="DQAY01000042">
    <property type="protein sequence ID" value="HCO22679.1"/>
    <property type="molecule type" value="Genomic_DNA"/>
</dbReference>
<evidence type="ECO:0000313" key="3">
    <source>
        <dbReference type="Proteomes" id="UP000263642"/>
    </source>
</evidence>
<dbReference type="Pfam" id="PF00899">
    <property type="entry name" value="ThiF"/>
    <property type="match status" value="1"/>
</dbReference>
<sequence>MNQANRFIRQESLVPSDRLRNLMVTVIGVGAIGRQVALQLAAIGVQRLQLIDFDQVEWTNITTQGYLQTDLGKFKTTATRETAERLASEIDITELQDRFRPRHETGSIIFCCVDSISVREAIWRAVSARCEFFVDGRMLGEVIRVLAVTPAEMREYYESTLFDQSEAQTGACTAQSTIYTANIAAGMMLHQFSRFLRRLPVDRDLNLNLLASELVVM</sequence>
<comment type="caution">
    <text evidence="2">The sequence shown here is derived from an EMBL/GenBank/DDBJ whole genome shotgun (WGS) entry which is preliminary data.</text>
</comment>
<dbReference type="GO" id="GO:0061504">
    <property type="term" value="P:cyclic threonylcarbamoyladenosine biosynthetic process"/>
    <property type="evidence" value="ECO:0007669"/>
    <property type="project" value="TreeGrafter"/>
</dbReference>
<gene>
    <name evidence="2" type="ORF">DIT97_06285</name>
</gene>
<evidence type="ECO:0000313" key="2">
    <source>
        <dbReference type="EMBL" id="HCO22679.1"/>
    </source>
</evidence>
<protein>
    <submittedName>
        <fullName evidence="2">Thiamine biosynthesis protein ThiF</fullName>
    </submittedName>
</protein>
<dbReference type="SUPFAM" id="SSF69572">
    <property type="entry name" value="Activating enzymes of the ubiquitin-like proteins"/>
    <property type="match status" value="1"/>
</dbReference>
<name>A0A3D3R1N5_9PLAN</name>
<dbReference type="GO" id="GO:0061503">
    <property type="term" value="F:tRNA threonylcarbamoyladenosine dehydratase"/>
    <property type="evidence" value="ECO:0007669"/>
    <property type="project" value="TreeGrafter"/>
</dbReference>
<accession>A0A3D3R1N5</accession>
<dbReference type="GO" id="GO:0008641">
    <property type="term" value="F:ubiquitin-like modifier activating enzyme activity"/>
    <property type="evidence" value="ECO:0007669"/>
    <property type="project" value="InterPro"/>
</dbReference>
<organism evidence="2 3">
    <name type="scientific">Gimesia maris</name>
    <dbReference type="NCBI Taxonomy" id="122"/>
    <lineage>
        <taxon>Bacteria</taxon>
        <taxon>Pseudomonadati</taxon>
        <taxon>Planctomycetota</taxon>
        <taxon>Planctomycetia</taxon>
        <taxon>Planctomycetales</taxon>
        <taxon>Planctomycetaceae</taxon>
        <taxon>Gimesia</taxon>
    </lineage>
</organism>
<dbReference type="CDD" id="cd01483">
    <property type="entry name" value="E1_enzyme_family"/>
    <property type="match status" value="1"/>
</dbReference>
<dbReference type="InterPro" id="IPR045886">
    <property type="entry name" value="ThiF/MoeB/HesA"/>
</dbReference>
<feature type="domain" description="THIF-type NAD/FAD binding fold" evidence="1">
    <location>
        <begin position="16"/>
        <end position="195"/>
    </location>
</feature>
<dbReference type="AlphaFoldDB" id="A0A3D3R1N5"/>
<dbReference type="PANTHER" id="PTHR43267:SF1">
    <property type="entry name" value="TRNA THREONYLCARBAMOYLADENOSINE DEHYDRATASE"/>
    <property type="match status" value="1"/>
</dbReference>
<dbReference type="PANTHER" id="PTHR43267">
    <property type="entry name" value="TRNA THREONYLCARBAMOYLADENOSINE DEHYDRATASE"/>
    <property type="match status" value="1"/>
</dbReference>
<dbReference type="InterPro" id="IPR035985">
    <property type="entry name" value="Ubiquitin-activating_enz"/>
</dbReference>
<dbReference type="Proteomes" id="UP000263642">
    <property type="component" value="Unassembled WGS sequence"/>
</dbReference>
<reference evidence="2 3" key="1">
    <citation type="journal article" date="2018" name="Nat. Biotechnol.">
        <title>A standardized bacterial taxonomy based on genome phylogeny substantially revises the tree of life.</title>
        <authorList>
            <person name="Parks D.H."/>
            <person name="Chuvochina M."/>
            <person name="Waite D.W."/>
            <person name="Rinke C."/>
            <person name="Skarshewski A."/>
            <person name="Chaumeil P.A."/>
            <person name="Hugenholtz P."/>
        </authorList>
    </citation>
    <scope>NUCLEOTIDE SEQUENCE [LARGE SCALE GENOMIC DNA]</scope>
    <source>
        <strain evidence="2">UBA9375</strain>
    </source>
</reference>
<dbReference type="InterPro" id="IPR000594">
    <property type="entry name" value="ThiF_NAD_FAD-bd"/>
</dbReference>
<proteinExistence type="predicted"/>
<dbReference type="Gene3D" id="3.40.50.720">
    <property type="entry name" value="NAD(P)-binding Rossmann-like Domain"/>
    <property type="match status" value="1"/>
</dbReference>
<evidence type="ECO:0000259" key="1">
    <source>
        <dbReference type="Pfam" id="PF00899"/>
    </source>
</evidence>